<comment type="subcellular location">
    <subcellularLocation>
        <location evidence="1 12">Endoplasmic reticulum membrane</location>
        <topology evidence="1 12">Multi-pass membrane protein</topology>
    </subcellularLocation>
</comment>
<evidence type="ECO:0000313" key="14">
    <source>
        <dbReference type="Proteomes" id="UP000054454"/>
    </source>
</evidence>
<reference evidence="14" key="1">
    <citation type="journal article" date="2016" name="Nat. Commun.">
        <title>Genome analysis of three Pneumocystis species reveals adaptation mechanisms to life exclusively in mammalian hosts.</title>
        <authorList>
            <person name="Ma L."/>
            <person name="Chen Z."/>
            <person name="Huang D.W."/>
            <person name="Kutty G."/>
            <person name="Ishihara M."/>
            <person name="Wang H."/>
            <person name="Abouelleil A."/>
            <person name="Bishop L."/>
            <person name="Davey E."/>
            <person name="Deng R."/>
            <person name="Deng X."/>
            <person name="Fan L."/>
            <person name="Fantoni G."/>
            <person name="Fitzgerald M."/>
            <person name="Gogineni E."/>
            <person name="Goldberg J.M."/>
            <person name="Handley G."/>
            <person name="Hu X."/>
            <person name="Huber C."/>
            <person name="Jiao X."/>
            <person name="Jones K."/>
            <person name="Levin J.Z."/>
            <person name="Liu Y."/>
            <person name="Macdonald P."/>
            <person name="Melnikov A."/>
            <person name="Raley C."/>
            <person name="Sassi M."/>
            <person name="Sherman B.T."/>
            <person name="Song X."/>
            <person name="Sykes S."/>
            <person name="Tran B."/>
            <person name="Walsh L."/>
            <person name="Xia Y."/>
            <person name="Yang J."/>
            <person name="Young S."/>
            <person name="Zeng Q."/>
            <person name="Zheng X."/>
            <person name="Stephens R."/>
            <person name="Nusbaum C."/>
            <person name="Birren B.W."/>
            <person name="Azadi P."/>
            <person name="Lempicki R.A."/>
            <person name="Cuomo C.A."/>
            <person name="Kovacs J.A."/>
        </authorList>
    </citation>
    <scope>NUCLEOTIDE SEQUENCE [LARGE SCALE GENOMIC DNA]</scope>
    <source>
        <strain evidence="14">B80</strain>
    </source>
</reference>
<evidence type="ECO:0000256" key="6">
    <source>
        <dbReference type="ARBA" id="ARBA00022676"/>
    </source>
</evidence>
<evidence type="ECO:0000256" key="4">
    <source>
        <dbReference type="ARBA" id="ARBA00013795"/>
    </source>
</evidence>
<dbReference type="UniPathway" id="UPA00196"/>
<dbReference type="GO" id="GO:0005789">
    <property type="term" value="C:endoplasmic reticulum membrane"/>
    <property type="evidence" value="ECO:0007669"/>
    <property type="project" value="UniProtKB-SubCell"/>
</dbReference>
<name>A0A0W4ZBT1_PNEC8</name>
<evidence type="ECO:0000256" key="8">
    <source>
        <dbReference type="ARBA" id="ARBA00022692"/>
    </source>
</evidence>
<dbReference type="AlphaFoldDB" id="A0A0W4ZBT1"/>
<feature type="transmembrane region" description="Helical" evidence="12">
    <location>
        <begin position="160"/>
        <end position="187"/>
    </location>
</feature>
<keyword evidence="5 12" id="KW-0337">GPI-anchor biosynthesis</keyword>
<protein>
    <recommendedName>
        <fullName evidence="4 12">GPI mannosyltransferase 2</fullName>
        <ecNumber evidence="12">2.4.1.-</ecNumber>
    </recommendedName>
</protein>
<sequence length="408" mass="48230">MKLLDLLFLTLIFLGYKAIFILVCTLSSFLNVYDTSTSFVLKQPKNILQRIITSLVRWDNIYFVTLAHRGLLFEQEWAFGPGFPYLVRLFTDNIFLDKSLYNYALASIIISHLFHFFSIFILYHLTFKIYKSRDIAIVTSLLYLISPSGIFLSAGYSESLFSFVTFLGFFFFEEGYNFLAALTWCIASTIRSNGVLWSIFFLNSVFIYIYKFLKSPRFYLFFKIVKFGICSIIVCTGFFWIQYHAYIKFCWQKKQRIWCSKTIPSIYSFVQSYYWNIGFFKYFTVPQIPNFILAFPSIYLSIRSGTYSLMNKNRVQKFTRKLDLYYIAQLLLTILCICVMHIQIFTRMISCLPGIYWWLANYLLNIRSCFYLNKVSNKKKDKSIYWIKVWVLYGMVQAVLFGAFLPPA</sequence>
<keyword evidence="11 12" id="KW-0472">Membrane</keyword>
<evidence type="ECO:0000313" key="13">
    <source>
        <dbReference type="EMBL" id="KTW25837.1"/>
    </source>
</evidence>
<keyword evidence="8 12" id="KW-0812">Transmembrane</keyword>
<accession>A0A0W4ZBT1</accession>
<evidence type="ECO:0000256" key="3">
    <source>
        <dbReference type="ARBA" id="ARBA00008698"/>
    </source>
</evidence>
<evidence type="ECO:0000256" key="12">
    <source>
        <dbReference type="RuleBase" id="RU363112"/>
    </source>
</evidence>
<gene>
    <name evidence="13" type="ORF">T552_03109</name>
</gene>
<feature type="transmembrane region" description="Helical" evidence="12">
    <location>
        <begin position="7"/>
        <end position="30"/>
    </location>
</feature>
<dbReference type="PANTHER" id="PTHR12468:SF2">
    <property type="entry name" value="GPI MANNOSYLTRANSFERASE 2"/>
    <property type="match status" value="1"/>
</dbReference>
<dbReference type="InterPro" id="IPR007315">
    <property type="entry name" value="PIG-V/Gpi18"/>
</dbReference>
<dbReference type="Pfam" id="PF04188">
    <property type="entry name" value="Mannosyl_trans2"/>
    <property type="match status" value="1"/>
</dbReference>
<feature type="transmembrane region" description="Helical" evidence="12">
    <location>
        <begin position="355"/>
        <end position="373"/>
    </location>
</feature>
<evidence type="ECO:0000256" key="5">
    <source>
        <dbReference type="ARBA" id="ARBA00022502"/>
    </source>
</evidence>
<dbReference type="EC" id="2.4.1.-" evidence="12"/>
<evidence type="ECO:0000256" key="9">
    <source>
        <dbReference type="ARBA" id="ARBA00022824"/>
    </source>
</evidence>
<evidence type="ECO:0000256" key="11">
    <source>
        <dbReference type="ARBA" id="ARBA00023136"/>
    </source>
</evidence>
<proteinExistence type="inferred from homology"/>
<comment type="function">
    <text evidence="12">Mannosyltransferase involved in glycosylphosphatidylinositol-anchor biosynthesis.</text>
</comment>
<feature type="transmembrane region" description="Helical" evidence="12">
    <location>
        <begin position="135"/>
        <end position="154"/>
    </location>
</feature>
<keyword evidence="10 12" id="KW-1133">Transmembrane helix</keyword>
<keyword evidence="6 12" id="KW-0328">Glycosyltransferase</keyword>
<evidence type="ECO:0000256" key="1">
    <source>
        <dbReference type="ARBA" id="ARBA00004477"/>
    </source>
</evidence>
<evidence type="ECO:0000256" key="10">
    <source>
        <dbReference type="ARBA" id="ARBA00022989"/>
    </source>
</evidence>
<comment type="similarity">
    <text evidence="3 12">Belongs to the PIGV family.</text>
</comment>
<dbReference type="GO" id="GO:0006506">
    <property type="term" value="P:GPI anchor biosynthetic process"/>
    <property type="evidence" value="ECO:0007669"/>
    <property type="project" value="UniProtKB-UniPathway"/>
</dbReference>
<dbReference type="GO" id="GO:0031501">
    <property type="term" value="C:mannosyltransferase complex"/>
    <property type="evidence" value="ECO:0007669"/>
    <property type="project" value="TreeGrafter"/>
</dbReference>
<comment type="caution">
    <text evidence="13">The sequence shown here is derived from an EMBL/GenBank/DDBJ whole genome shotgun (WGS) entry which is preliminary data.</text>
</comment>
<feature type="transmembrane region" description="Helical" evidence="12">
    <location>
        <begin position="219"/>
        <end position="241"/>
    </location>
</feature>
<dbReference type="EMBL" id="LFVZ01000015">
    <property type="protein sequence ID" value="KTW25837.1"/>
    <property type="molecule type" value="Genomic_DNA"/>
</dbReference>
<evidence type="ECO:0000256" key="7">
    <source>
        <dbReference type="ARBA" id="ARBA00022679"/>
    </source>
</evidence>
<feature type="transmembrane region" description="Helical" evidence="12">
    <location>
        <begin position="322"/>
        <end position="343"/>
    </location>
</feature>
<feature type="transmembrane region" description="Helical" evidence="12">
    <location>
        <begin position="194"/>
        <end position="213"/>
    </location>
</feature>
<dbReference type="PANTHER" id="PTHR12468">
    <property type="entry name" value="GPI MANNOSYLTRANSFERASE 2"/>
    <property type="match status" value="1"/>
</dbReference>
<comment type="pathway">
    <text evidence="2 12">Glycolipid biosynthesis; glycosylphosphatidylinositol-anchor biosynthesis.</text>
</comment>
<keyword evidence="9 12" id="KW-0256">Endoplasmic reticulum</keyword>
<dbReference type="RefSeq" id="XP_018224417.1">
    <property type="nucleotide sequence ID" value="XM_018371625.1"/>
</dbReference>
<dbReference type="GO" id="GO:0004376">
    <property type="term" value="F:GPI mannosyltransferase activity"/>
    <property type="evidence" value="ECO:0007669"/>
    <property type="project" value="InterPro"/>
</dbReference>
<feature type="transmembrane region" description="Helical" evidence="12">
    <location>
        <begin position="100"/>
        <end position="123"/>
    </location>
</feature>
<dbReference type="VEuPathDB" id="FungiDB:T552_03109"/>
<dbReference type="Proteomes" id="UP000054454">
    <property type="component" value="Unassembled WGS sequence"/>
</dbReference>
<dbReference type="OrthoDB" id="10252502at2759"/>
<keyword evidence="7 12" id="KW-0808">Transferase</keyword>
<dbReference type="GO" id="GO:0000009">
    <property type="term" value="F:alpha-1,6-mannosyltransferase activity"/>
    <property type="evidence" value="ECO:0007669"/>
    <property type="project" value="InterPro"/>
</dbReference>
<dbReference type="GeneID" id="28937828"/>
<evidence type="ECO:0000256" key="2">
    <source>
        <dbReference type="ARBA" id="ARBA00004687"/>
    </source>
</evidence>
<keyword evidence="14" id="KW-1185">Reference proteome</keyword>
<feature type="transmembrane region" description="Helical" evidence="12">
    <location>
        <begin position="385"/>
        <end position="405"/>
    </location>
</feature>
<organism evidence="13 14">
    <name type="scientific">Pneumocystis carinii (strain B80)</name>
    <name type="common">Rat pneumocystis pneumonia agent</name>
    <name type="synonym">Pneumocystis carinii f. sp. carinii</name>
    <dbReference type="NCBI Taxonomy" id="1408658"/>
    <lineage>
        <taxon>Eukaryota</taxon>
        <taxon>Fungi</taxon>
        <taxon>Dikarya</taxon>
        <taxon>Ascomycota</taxon>
        <taxon>Taphrinomycotina</taxon>
        <taxon>Pneumocystomycetes</taxon>
        <taxon>Pneumocystaceae</taxon>
        <taxon>Pneumocystis</taxon>
    </lineage>
</organism>